<dbReference type="RefSeq" id="WP_344974450.1">
    <property type="nucleotide sequence ID" value="NZ_BAABFN010000001.1"/>
</dbReference>
<feature type="transmembrane region" description="Helical" evidence="7">
    <location>
        <begin position="624"/>
        <end position="644"/>
    </location>
</feature>
<dbReference type="InterPro" id="IPR004814">
    <property type="entry name" value="Oligopep_transpt"/>
</dbReference>
<feature type="transmembrane region" description="Helical" evidence="7">
    <location>
        <begin position="278"/>
        <end position="296"/>
    </location>
</feature>
<dbReference type="PANTHER" id="PTHR31645">
    <property type="entry name" value="OLIGOPEPTIDE TRANSPORTER YGL114W-RELATED"/>
    <property type="match status" value="1"/>
</dbReference>
<evidence type="ECO:0000256" key="7">
    <source>
        <dbReference type="SAM" id="Phobius"/>
    </source>
</evidence>
<keyword evidence="5 7" id="KW-0472">Membrane</keyword>
<dbReference type="InterPro" id="IPR004813">
    <property type="entry name" value="OPT"/>
</dbReference>
<feature type="transmembrane region" description="Helical" evidence="7">
    <location>
        <begin position="388"/>
        <end position="408"/>
    </location>
</feature>
<evidence type="ECO:0000313" key="9">
    <source>
        <dbReference type="Proteomes" id="UP001501207"/>
    </source>
</evidence>
<proteinExistence type="predicted"/>
<keyword evidence="3 7" id="KW-0812">Transmembrane</keyword>
<dbReference type="PANTHER" id="PTHR31645:SF0">
    <property type="entry name" value="OLIGOPEPTIDE TRANSPORTER YGL114W-RELATED"/>
    <property type="match status" value="1"/>
</dbReference>
<evidence type="ECO:0000256" key="3">
    <source>
        <dbReference type="ARBA" id="ARBA00022692"/>
    </source>
</evidence>
<feature type="transmembrane region" description="Helical" evidence="7">
    <location>
        <begin position="51"/>
        <end position="69"/>
    </location>
</feature>
<comment type="subcellular location">
    <subcellularLocation>
        <location evidence="1">Membrane</location>
        <topology evidence="1">Multi-pass membrane protein</topology>
    </subcellularLocation>
</comment>
<evidence type="ECO:0000256" key="5">
    <source>
        <dbReference type="ARBA" id="ARBA00023136"/>
    </source>
</evidence>
<keyword evidence="4 7" id="KW-1133">Transmembrane helix</keyword>
<accession>A0ABP8FES0</accession>
<dbReference type="NCBIfam" id="TIGR00733">
    <property type="entry name" value="OPT family oligopeptide transporter"/>
    <property type="match status" value="1"/>
</dbReference>
<evidence type="ECO:0000256" key="2">
    <source>
        <dbReference type="ARBA" id="ARBA00022448"/>
    </source>
</evidence>
<feature type="transmembrane region" description="Helical" evidence="7">
    <location>
        <begin position="228"/>
        <end position="250"/>
    </location>
</feature>
<dbReference type="EMBL" id="BAABFN010000001">
    <property type="protein sequence ID" value="GAA4301798.1"/>
    <property type="molecule type" value="Genomic_DNA"/>
</dbReference>
<keyword evidence="2" id="KW-0813">Transport</keyword>
<comment type="caution">
    <text evidence="8">The sequence shown here is derived from an EMBL/GenBank/DDBJ whole genome shotgun (WGS) entry which is preliminary data.</text>
</comment>
<reference evidence="9" key="1">
    <citation type="journal article" date="2019" name="Int. J. Syst. Evol. Microbiol.">
        <title>The Global Catalogue of Microorganisms (GCM) 10K type strain sequencing project: providing services to taxonomists for standard genome sequencing and annotation.</title>
        <authorList>
            <consortium name="The Broad Institute Genomics Platform"/>
            <consortium name="The Broad Institute Genome Sequencing Center for Infectious Disease"/>
            <person name="Wu L."/>
            <person name="Ma J."/>
        </authorList>
    </citation>
    <scope>NUCLEOTIDE SEQUENCE [LARGE SCALE GENOMIC DNA]</scope>
    <source>
        <strain evidence="9">JCM 17664</strain>
    </source>
</reference>
<evidence type="ECO:0000256" key="6">
    <source>
        <dbReference type="SAM" id="Coils"/>
    </source>
</evidence>
<feature type="transmembrane region" description="Helical" evidence="7">
    <location>
        <begin position="512"/>
        <end position="534"/>
    </location>
</feature>
<gene>
    <name evidence="8" type="ORF">GCM10023143_03820</name>
</gene>
<feature type="coiled-coil region" evidence="6">
    <location>
        <begin position="303"/>
        <end position="330"/>
    </location>
</feature>
<dbReference type="Pfam" id="PF03169">
    <property type="entry name" value="OPT"/>
    <property type="match status" value="1"/>
</dbReference>
<keyword evidence="6" id="KW-0175">Coiled coil</keyword>
<sequence>MSEPKPDFKPYISPRDFIPEFTPRAILLGAVFGIVFGAASCYLGLKVGLTVSASIPIAVLAISVFKKLGKATILESNIVQTIGSAGESVASGVVFTIPALLFLSGGEAYFRYFQIFVLALAGGVLGVLFMIPLRRSLIVKEHGKLPYPEGTACADVLIAGEKGGNLAKRVYYGLGIAFLYKLLMSVLGFWKDVPAYVFSRRSALPNGTVNGEITPELLGVGYIIGPRIAGIMVAGGVLSALVLTPLITLLGDSLTQPFLPEKTKLISQMSPDEIWSQYIRYIGAGAVTFGGIVTLVKTLPTIVSAFRDSLRDFRERRRETEEEAHRTEKDIPMIWVLLGSLALIIFMTVIPSIPTNLLSAVMIVLFGFFFVTVSSRIVGLIGSSSNPVSGMTIATLMATALIFVGIGWTGDAYQPIALVIGSIVCIAAANAGATSQDLKTGYIVGATPLKQQLGMIIGVAVSVLAVGFTLLLLNRTLGIGPVTAAHPNPLPAPQATLMATVIKGLLSHDLPWGLVITGMGIAAVMELCGVNSLAFAVGAYLPLSTTAPIFAGGVVKWLVDRKRKNKTEESEAGPGALFSSGLIAGGALTGILIALMIGTNIGTGPDGSPRSLISVFHTGIAEKMGVWGDILGVAAFLLLCRILYRFATPPNPLKGEVKGEG</sequence>
<evidence type="ECO:0000256" key="1">
    <source>
        <dbReference type="ARBA" id="ARBA00004141"/>
    </source>
</evidence>
<dbReference type="InterPro" id="IPR045035">
    <property type="entry name" value="YSL-like"/>
</dbReference>
<feature type="transmembrane region" description="Helical" evidence="7">
    <location>
        <begin position="540"/>
        <end position="559"/>
    </location>
</feature>
<organism evidence="8 9">
    <name type="scientific">Compostibacter hankyongensis</name>
    <dbReference type="NCBI Taxonomy" id="1007089"/>
    <lineage>
        <taxon>Bacteria</taxon>
        <taxon>Pseudomonadati</taxon>
        <taxon>Bacteroidota</taxon>
        <taxon>Chitinophagia</taxon>
        <taxon>Chitinophagales</taxon>
        <taxon>Chitinophagaceae</taxon>
        <taxon>Compostibacter</taxon>
    </lineage>
</organism>
<evidence type="ECO:0000313" key="8">
    <source>
        <dbReference type="EMBL" id="GAA4301798.1"/>
    </source>
</evidence>
<feature type="transmembrane region" description="Helical" evidence="7">
    <location>
        <begin position="331"/>
        <end position="350"/>
    </location>
</feature>
<feature type="transmembrane region" description="Helical" evidence="7">
    <location>
        <begin position="453"/>
        <end position="473"/>
    </location>
</feature>
<feature type="transmembrane region" description="Helical" evidence="7">
    <location>
        <begin position="81"/>
        <end position="103"/>
    </location>
</feature>
<feature type="transmembrane region" description="Helical" evidence="7">
    <location>
        <begin position="25"/>
        <end position="45"/>
    </location>
</feature>
<feature type="transmembrane region" description="Helical" evidence="7">
    <location>
        <begin position="415"/>
        <end position="433"/>
    </location>
</feature>
<feature type="transmembrane region" description="Helical" evidence="7">
    <location>
        <begin position="580"/>
        <end position="604"/>
    </location>
</feature>
<protein>
    <submittedName>
        <fullName evidence="8">Oligopeptide transporter, OPT family</fullName>
    </submittedName>
</protein>
<keyword evidence="9" id="KW-1185">Reference proteome</keyword>
<feature type="transmembrane region" description="Helical" evidence="7">
    <location>
        <begin position="109"/>
        <end position="131"/>
    </location>
</feature>
<feature type="transmembrane region" description="Helical" evidence="7">
    <location>
        <begin position="357"/>
        <end position="382"/>
    </location>
</feature>
<name>A0ABP8FES0_9BACT</name>
<evidence type="ECO:0000256" key="4">
    <source>
        <dbReference type="ARBA" id="ARBA00022989"/>
    </source>
</evidence>
<feature type="transmembrane region" description="Helical" evidence="7">
    <location>
        <begin position="170"/>
        <end position="190"/>
    </location>
</feature>
<dbReference type="Proteomes" id="UP001501207">
    <property type="component" value="Unassembled WGS sequence"/>
</dbReference>
<dbReference type="NCBIfam" id="TIGR00728">
    <property type="entry name" value="OPT_sfam"/>
    <property type="match status" value="1"/>
</dbReference>